<sequence length="621" mass="71386">MVATITSLEAWKTYALCTYADSSSKKIWRTDRASMLGVILVCKHWQNIGQSILHSHIDNIIICPEMVESNMRLFEIIKTNVALRNAIKKITVLDVVYSGSITGWNYREQTLDSVSYGPYGIMEPRSQATWDQLDRLAEVLSGTTLAIFIWSAKPRIPLRILQILQTLQCDIQLNLREDYDLNHLSNMPCPSLETLESISALSSVQGNLTKLGVVVPAVSWDTFDHYALLNALGELAFEAPLRSLQIHAAMRVVYGRPHTVSSATPFEIPTGTIRHFDWITARDGSPLRVTDLRLTNMCLCKVNENTLAELRNIVRWGNLKTAHFTCARFLDFLSQEGSQLRSLKLEFDAKGVSGETSCAYPTDFSRVRNFLRSQTQLENLEITNGHATLFSEDLDSDERLLRQIGGNLYCLTFRTHEEFQPYWIPTVERDIPSITNVQALGLACPYLRYLTIDAPWEDDEFLAYSEAIHRSFPNIRYLELIMKLEQRGQYPKRTPFTLQRCLDLWKHLQALSSESPLRELRVAIGAMYDTERRDRDHLSYALCQRRLFVRRKVGHAEKNDDITAATVEIEEFETLLKYDKNATYGMWGPEDLKTLHEMEKNGSRTRQYEPHERLFSIQCRR</sequence>
<evidence type="ECO:0000313" key="1">
    <source>
        <dbReference type="EMBL" id="KAF2005448.1"/>
    </source>
</evidence>
<dbReference type="EMBL" id="ML977563">
    <property type="protein sequence ID" value="KAF2005448.1"/>
    <property type="molecule type" value="Genomic_DNA"/>
</dbReference>
<gene>
    <name evidence="1" type="ORF">P154DRAFT_518556</name>
</gene>
<dbReference type="OrthoDB" id="3939962at2759"/>
<dbReference type="AlphaFoldDB" id="A0A6A5WWD7"/>
<proteinExistence type="predicted"/>
<organism evidence="1 2">
    <name type="scientific">Amniculicola lignicola CBS 123094</name>
    <dbReference type="NCBI Taxonomy" id="1392246"/>
    <lineage>
        <taxon>Eukaryota</taxon>
        <taxon>Fungi</taxon>
        <taxon>Dikarya</taxon>
        <taxon>Ascomycota</taxon>
        <taxon>Pezizomycotina</taxon>
        <taxon>Dothideomycetes</taxon>
        <taxon>Pleosporomycetidae</taxon>
        <taxon>Pleosporales</taxon>
        <taxon>Amniculicolaceae</taxon>
        <taxon>Amniculicola</taxon>
    </lineage>
</organism>
<accession>A0A6A5WWD7</accession>
<keyword evidence="2" id="KW-1185">Reference proteome</keyword>
<name>A0A6A5WWD7_9PLEO</name>
<reference evidence="1" key="1">
    <citation type="journal article" date="2020" name="Stud. Mycol.">
        <title>101 Dothideomycetes genomes: a test case for predicting lifestyles and emergence of pathogens.</title>
        <authorList>
            <person name="Haridas S."/>
            <person name="Albert R."/>
            <person name="Binder M."/>
            <person name="Bloem J."/>
            <person name="Labutti K."/>
            <person name="Salamov A."/>
            <person name="Andreopoulos B."/>
            <person name="Baker S."/>
            <person name="Barry K."/>
            <person name="Bills G."/>
            <person name="Bluhm B."/>
            <person name="Cannon C."/>
            <person name="Castanera R."/>
            <person name="Culley D."/>
            <person name="Daum C."/>
            <person name="Ezra D."/>
            <person name="Gonzalez J."/>
            <person name="Henrissat B."/>
            <person name="Kuo A."/>
            <person name="Liang C."/>
            <person name="Lipzen A."/>
            <person name="Lutzoni F."/>
            <person name="Magnuson J."/>
            <person name="Mondo S."/>
            <person name="Nolan M."/>
            <person name="Ohm R."/>
            <person name="Pangilinan J."/>
            <person name="Park H.-J."/>
            <person name="Ramirez L."/>
            <person name="Alfaro M."/>
            <person name="Sun H."/>
            <person name="Tritt A."/>
            <person name="Yoshinaga Y."/>
            <person name="Zwiers L.-H."/>
            <person name="Turgeon B."/>
            <person name="Goodwin S."/>
            <person name="Spatafora J."/>
            <person name="Crous P."/>
            <person name="Grigoriev I."/>
        </authorList>
    </citation>
    <scope>NUCLEOTIDE SEQUENCE</scope>
    <source>
        <strain evidence="1">CBS 123094</strain>
    </source>
</reference>
<protein>
    <submittedName>
        <fullName evidence="1">Uncharacterized protein</fullName>
    </submittedName>
</protein>
<dbReference type="Proteomes" id="UP000799779">
    <property type="component" value="Unassembled WGS sequence"/>
</dbReference>
<evidence type="ECO:0000313" key="2">
    <source>
        <dbReference type="Proteomes" id="UP000799779"/>
    </source>
</evidence>